<evidence type="ECO:0000313" key="5">
    <source>
        <dbReference type="Proteomes" id="UP000078555"/>
    </source>
</evidence>
<dbReference type="Proteomes" id="UP000078550">
    <property type="component" value="Unassembled WGS sequence"/>
</dbReference>
<keyword evidence="1" id="KW-0472">Membrane</keyword>
<feature type="transmembrane region" description="Helical" evidence="1">
    <location>
        <begin position="276"/>
        <end position="299"/>
    </location>
</feature>
<evidence type="ECO:0000313" key="2">
    <source>
        <dbReference type="EMBL" id="SBT36773.1"/>
    </source>
</evidence>
<keyword evidence="5" id="KW-1185">Reference proteome</keyword>
<dbReference type="Proteomes" id="UP000078555">
    <property type="component" value="Unassembled WGS sequence"/>
</dbReference>
<dbReference type="Pfam" id="PF05795">
    <property type="entry name" value="Plasmodium_Vir"/>
    <property type="match status" value="1"/>
</dbReference>
<reference evidence="4 5" key="2">
    <citation type="submission" date="2016-05" db="EMBL/GenBank/DDBJ databases">
        <authorList>
            <person name="Naeem Raeece"/>
        </authorList>
    </citation>
    <scope>NUCLEOTIDE SEQUENCE [LARGE SCALE GENOMIC DNA]</scope>
</reference>
<evidence type="ECO:0000256" key="1">
    <source>
        <dbReference type="SAM" id="Phobius"/>
    </source>
</evidence>
<evidence type="ECO:0000313" key="3">
    <source>
        <dbReference type="EMBL" id="SBT37237.1"/>
    </source>
</evidence>
<reference evidence="2" key="1">
    <citation type="submission" date="2016-05" db="EMBL/GenBank/DDBJ databases">
        <authorList>
            <person name="Lavstsen T."/>
            <person name="Jespersen J.S."/>
        </authorList>
    </citation>
    <scope>NUCLEOTIDE SEQUENCE [LARGE SCALE GENOMIC DNA]</scope>
</reference>
<accession>A0A1A8YYT6</accession>
<dbReference type="InterPro" id="IPR008780">
    <property type="entry name" value="Plasmodium_Vir"/>
</dbReference>
<protein>
    <submittedName>
        <fullName evidence="2">PIR Superfamily Protein</fullName>
    </submittedName>
</protein>
<dbReference type="AlphaFoldDB" id="A0A1A8YYT6"/>
<dbReference type="EMBL" id="FLRE01000128">
    <property type="protein sequence ID" value="SBT37237.1"/>
    <property type="molecule type" value="Genomic_DNA"/>
</dbReference>
<organism evidence="2 5">
    <name type="scientific">Plasmodium ovale wallikeri</name>
    <dbReference type="NCBI Taxonomy" id="864142"/>
    <lineage>
        <taxon>Eukaryota</taxon>
        <taxon>Sar</taxon>
        <taxon>Alveolata</taxon>
        <taxon>Apicomplexa</taxon>
        <taxon>Aconoidasida</taxon>
        <taxon>Haemosporida</taxon>
        <taxon>Plasmodiidae</taxon>
        <taxon>Plasmodium</taxon>
        <taxon>Plasmodium (Plasmodium)</taxon>
    </lineage>
</organism>
<dbReference type="EMBL" id="FLRD01000100">
    <property type="protein sequence ID" value="SBT36773.1"/>
    <property type="molecule type" value="Genomic_DNA"/>
</dbReference>
<name>A0A1A8YYT6_PLAOA</name>
<keyword evidence="1" id="KW-0812">Transmembrane</keyword>
<keyword evidence="1" id="KW-1133">Transmembrane helix</keyword>
<sequence>MSETKLDDDLNKMVTEHDFLKSLPLYKFFHLMENKEGLVVSNSKCSNNLGMSHKGYFDVVILCRKSENILHSLESTFNSEFKLEDKDRYCNYFKFWLNAKTKMFEHYSYNVNMLYQSLMHYHFVLKDDYSCSNIIDLKIREGNLEIYKYLFFHTENLYWINKKFKESLGSDTTSLSNYLEKCSDYYDKIICTDTCEKNVLYKEQLEDFKNEFNSTILHLLSIKPDIELKQLESPTRHRCKERDNIIKCPMENREEKWNTIILDPDGEAPSDDTASLLSTIVILFIFSGITILFSLFILYKFTPLGSWLQHFIQKKRKICGNFNEENEQFLSTLSNDEIYSTESTYNIAYNSAYNSAYN</sequence>
<proteinExistence type="predicted"/>
<gene>
    <name evidence="2" type="ORF">POVWA1_034160</name>
    <name evidence="3" type="ORF">POVWA2_033300</name>
</gene>
<evidence type="ECO:0000313" key="4">
    <source>
        <dbReference type="Proteomes" id="UP000078550"/>
    </source>
</evidence>